<evidence type="ECO:0000313" key="4">
    <source>
        <dbReference type="Proteomes" id="UP001526201"/>
    </source>
</evidence>
<name>A0ABT3C8P0_9MYCO</name>
<comment type="caution">
    <text evidence="3">The sequence shown here is derived from an EMBL/GenBank/DDBJ whole genome shotgun (WGS) entry which is preliminary data.</text>
</comment>
<dbReference type="Proteomes" id="UP001526201">
    <property type="component" value="Unassembled WGS sequence"/>
</dbReference>
<protein>
    <submittedName>
        <fullName evidence="3">Phage major capsid protein</fullName>
    </submittedName>
</protein>
<dbReference type="Gene3D" id="3.30.2400.10">
    <property type="entry name" value="Major capsid protein gp5"/>
    <property type="match status" value="1"/>
</dbReference>
<reference evidence="3 4" key="1">
    <citation type="journal article" date="2022" name="BMC Genomics">
        <title>Comparative genome analysis of mycobacteria focusing on tRNA and non-coding RNA.</title>
        <authorList>
            <person name="Behra P.R.K."/>
            <person name="Pettersson B.M.F."/>
            <person name="Ramesh M."/>
            <person name="Das S."/>
            <person name="Dasgupta S."/>
            <person name="Kirsebom L.A."/>
        </authorList>
    </citation>
    <scope>NUCLEOTIDE SEQUENCE [LARGE SCALE GENOMIC DNA]</scope>
    <source>
        <strain evidence="3 4">DSM 44078</strain>
    </source>
</reference>
<dbReference type="Pfam" id="PF05065">
    <property type="entry name" value="Phage_capsid"/>
    <property type="match status" value="1"/>
</dbReference>
<gene>
    <name evidence="3" type="ORF">H7J73_07380</name>
</gene>
<feature type="domain" description="Phage capsid-like C-terminal" evidence="2">
    <location>
        <begin position="105"/>
        <end position="388"/>
    </location>
</feature>
<evidence type="ECO:0000256" key="1">
    <source>
        <dbReference type="ARBA" id="ARBA00004328"/>
    </source>
</evidence>
<dbReference type="InterPro" id="IPR024455">
    <property type="entry name" value="Phage_capsid"/>
</dbReference>
<dbReference type="SUPFAM" id="SSF56563">
    <property type="entry name" value="Major capsid protein gp5"/>
    <property type="match status" value="1"/>
</dbReference>
<dbReference type="NCBIfam" id="TIGR01554">
    <property type="entry name" value="major_cap_HK97"/>
    <property type="match status" value="1"/>
</dbReference>
<accession>A0ABT3C8P0</accession>
<sequence>MTIEQILAKLQEISALGETRSLTDEEVTSYEELEGQLKAAQKTAELRSRTAAYVAPNASLQAGVHVATAKGDDGLDVAFRSYLRTGQSNSDMTELRALGSGDSAGGYLIPPGFRDKLVEVQKAFGGLLNEVEQLPTQNGATIEYPSNDDTANQGAITAESAVFGGGDDLAYGTVSLPTYKFTSAGTGSLPLRVPVELIQDAFFPIEAHIAKKLGTRIMRKMAAEAAVGSGSSEIFGICHAGLTEDKALTTTTTITYADLLDLEAKLDPSYEQNAKWVFNKATWTAIRKLEDDNGRPLIFDQAASGIAGAPQKTLLGYPVVLDQTFPNGIGDSANFAVLGDLREAYVWRSVEQLAVVVNPYTRANNGEVEFTAWQRAGGAIQNRKAYTVLATQDV</sequence>
<dbReference type="RefSeq" id="WP_264066696.1">
    <property type="nucleotide sequence ID" value="NZ_JACKTY010000020.1"/>
</dbReference>
<dbReference type="Gene3D" id="3.30.2320.10">
    <property type="entry name" value="hypothetical protein PF0899 domain"/>
    <property type="match status" value="1"/>
</dbReference>
<comment type="subcellular location">
    <subcellularLocation>
        <location evidence="1">Virion</location>
    </subcellularLocation>
</comment>
<keyword evidence="4" id="KW-1185">Reference proteome</keyword>
<evidence type="ECO:0000313" key="3">
    <source>
        <dbReference type="EMBL" id="MCV7225852.1"/>
    </source>
</evidence>
<dbReference type="EMBL" id="JACKTY010000020">
    <property type="protein sequence ID" value="MCV7225852.1"/>
    <property type="molecule type" value="Genomic_DNA"/>
</dbReference>
<organism evidence="3 4">
    <name type="scientific">Mycolicibacterium komossense</name>
    <dbReference type="NCBI Taxonomy" id="1779"/>
    <lineage>
        <taxon>Bacteria</taxon>
        <taxon>Bacillati</taxon>
        <taxon>Actinomycetota</taxon>
        <taxon>Actinomycetes</taxon>
        <taxon>Mycobacteriales</taxon>
        <taxon>Mycobacteriaceae</taxon>
        <taxon>Mycolicibacterium</taxon>
    </lineage>
</organism>
<proteinExistence type="predicted"/>
<dbReference type="InterPro" id="IPR054612">
    <property type="entry name" value="Phage_capsid-like_C"/>
</dbReference>
<evidence type="ECO:0000259" key="2">
    <source>
        <dbReference type="Pfam" id="PF05065"/>
    </source>
</evidence>